<dbReference type="STRING" id="51240.A0A2I4HRI6"/>
<keyword evidence="4" id="KW-1185">Reference proteome</keyword>
<dbReference type="CDD" id="cd14707">
    <property type="entry name" value="bZIP_plant_BZIP46"/>
    <property type="match status" value="1"/>
</dbReference>
<sequence length="322" mass="36418">MADRAMMSPNNAQEPHFPPLLARQCSLYNLTFDEVQRQLGNIGKPLNRMNLDELLRNVILVEEGRLVQNNSSSSSSSASFFLGNLNLNGTLSRKTVEEVWKEIVHRQHVNEVANQSVQQQLTLGETTLEEFLVRAGVINPPPIMAIDPMVMVSTQTDWLPFQMAAVQQQELQMTVLDSNFNVSESVYENPVVNVGFLENQLAMPAPMPSISSTCSDSHLAAQRKLRCSDVMEKSIERRQKRMIKNRESAARSRARKQAHTQQLLQDVSDLTETNNLLKRQKIHRRPLMTCVGTCVRLCLCLYRYVHTCVNDLGSRGTNALIR</sequence>
<name>A0A2I4HRI6_JUGRE</name>
<dbReference type="InterPro" id="IPR046347">
    <property type="entry name" value="bZIP_sf"/>
</dbReference>
<dbReference type="InterPro" id="IPR043452">
    <property type="entry name" value="BZIP46-like"/>
</dbReference>
<dbReference type="GO" id="GO:0005634">
    <property type="term" value="C:nucleus"/>
    <property type="evidence" value="ECO:0000318"/>
    <property type="project" value="GO_Central"/>
</dbReference>
<evidence type="ECO:0000313" key="5">
    <source>
        <dbReference type="RefSeq" id="XP_018858757.1"/>
    </source>
</evidence>
<dbReference type="KEGG" id="jre:109020694"/>
<dbReference type="OrthoDB" id="644067at2759"/>
<evidence type="ECO:0000256" key="1">
    <source>
        <dbReference type="ARBA" id="ARBA00004123"/>
    </source>
</evidence>
<dbReference type="PROSITE" id="PS50217">
    <property type="entry name" value="BZIP"/>
    <property type="match status" value="1"/>
</dbReference>
<dbReference type="Gene3D" id="1.20.5.170">
    <property type="match status" value="1"/>
</dbReference>
<dbReference type="PROSITE" id="PS00036">
    <property type="entry name" value="BZIP_BASIC"/>
    <property type="match status" value="1"/>
</dbReference>
<keyword evidence="3" id="KW-0539">Nucleus</keyword>
<dbReference type="GeneID" id="109020694"/>
<dbReference type="GO" id="GO:0045893">
    <property type="term" value="P:positive regulation of DNA-templated transcription"/>
    <property type="evidence" value="ECO:0007669"/>
    <property type="project" value="InterPro"/>
</dbReference>
<dbReference type="SMART" id="SM00338">
    <property type="entry name" value="BRLZ"/>
    <property type="match status" value="1"/>
</dbReference>
<dbReference type="InterPro" id="IPR004827">
    <property type="entry name" value="bZIP"/>
</dbReference>
<dbReference type="AlphaFoldDB" id="A0A2I4HRI6"/>
<reference evidence="5" key="1">
    <citation type="submission" date="2025-08" db="UniProtKB">
        <authorList>
            <consortium name="RefSeq"/>
        </authorList>
    </citation>
    <scope>IDENTIFICATION</scope>
    <source>
        <tissue evidence="5">Leaves</tissue>
    </source>
</reference>
<dbReference type="GO" id="GO:0003677">
    <property type="term" value="F:DNA binding"/>
    <property type="evidence" value="ECO:0007669"/>
    <property type="project" value="UniProtKB-KW"/>
</dbReference>
<accession>A0A2I4HRI6</accession>
<dbReference type="GO" id="GO:0003700">
    <property type="term" value="F:DNA-binding transcription factor activity"/>
    <property type="evidence" value="ECO:0007669"/>
    <property type="project" value="InterPro"/>
</dbReference>
<proteinExistence type="predicted"/>
<dbReference type="Proteomes" id="UP000235220">
    <property type="component" value="Chromosome 13"/>
</dbReference>
<evidence type="ECO:0000313" key="4">
    <source>
        <dbReference type="Proteomes" id="UP000235220"/>
    </source>
</evidence>
<dbReference type="SUPFAM" id="SSF57959">
    <property type="entry name" value="Leucine zipper domain"/>
    <property type="match status" value="1"/>
</dbReference>
<dbReference type="Gramene" id="Jr13_27220_p1">
    <property type="protein sequence ID" value="cds.Jr13_27220_p1"/>
    <property type="gene ID" value="Jr13_27220"/>
</dbReference>
<evidence type="ECO:0000256" key="2">
    <source>
        <dbReference type="ARBA" id="ARBA00023125"/>
    </source>
</evidence>
<dbReference type="RefSeq" id="XP_018858757.1">
    <property type="nucleotide sequence ID" value="XM_019003212.2"/>
</dbReference>
<comment type="subcellular location">
    <subcellularLocation>
        <location evidence="1">Nucleus</location>
    </subcellularLocation>
</comment>
<keyword evidence="2" id="KW-0238">DNA-binding</keyword>
<dbReference type="PANTHER" id="PTHR22952:SF404">
    <property type="entry name" value="BZIP DOMAIN-CONTAINING PROTEIN"/>
    <property type="match status" value="1"/>
</dbReference>
<dbReference type="PANTHER" id="PTHR22952">
    <property type="entry name" value="CAMP-RESPONSE ELEMENT BINDING PROTEIN-RELATED"/>
    <property type="match status" value="1"/>
</dbReference>
<organism evidence="4 5">
    <name type="scientific">Juglans regia</name>
    <name type="common">English walnut</name>
    <dbReference type="NCBI Taxonomy" id="51240"/>
    <lineage>
        <taxon>Eukaryota</taxon>
        <taxon>Viridiplantae</taxon>
        <taxon>Streptophyta</taxon>
        <taxon>Embryophyta</taxon>
        <taxon>Tracheophyta</taxon>
        <taxon>Spermatophyta</taxon>
        <taxon>Magnoliopsida</taxon>
        <taxon>eudicotyledons</taxon>
        <taxon>Gunneridae</taxon>
        <taxon>Pentapetalae</taxon>
        <taxon>rosids</taxon>
        <taxon>fabids</taxon>
        <taxon>Fagales</taxon>
        <taxon>Juglandaceae</taxon>
        <taxon>Juglans</taxon>
    </lineage>
</organism>
<evidence type="ECO:0000256" key="3">
    <source>
        <dbReference type="ARBA" id="ARBA00023242"/>
    </source>
</evidence>
<gene>
    <name evidence="5" type="primary">LOC109020694</name>
</gene>
<dbReference type="Pfam" id="PF00170">
    <property type="entry name" value="bZIP_1"/>
    <property type="match status" value="1"/>
</dbReference>
<protein>
    <submittedName>
        <fullName evidence="5">ABSCISIC ACID-INSENSITIVE 5-like protein 6 isoform X1</fullName>
    </submittedName>
</protein>